<comment type="caution">
    <text evidence="1">The sequence shown here is derived from an EMBL/GenBank/DDBJ whole genome shotgun (WGS) entry which is preliminary data.</text>
</comment>
<protein>
    <submittedName>
        <fullName evidence="1">Uncharacterized protein</fullName>
    </submittedName>
</protein>
<reference evidence="1" key="1">
    <citation type="submission" date="2019-08" db="EMBL/GenBank/DDBJ databases">
        <authorList>
            <person name="Kucharzyk K."/>
            <person name="Murdoch R.W."/>
            <person name="Higgins S."/>
            <person name="Loffler F."/>
        </authorList>
    </citation>
    <scope>NUCLEOTIDE SEQUENCE</scope>
</reference>
<proteinExistence type="predicted"/>
<dbReference type="AntiFam" id="ANF00233">
    <property type="entry name" value="Shadow ORF (opposite trxB)"/>
</dbReference>
<sequence length="69" mass="7687">MNQIDDRTEPRQVLRLFTGRIATADHGQWLVAKHRQGSIAGRTIGDTLVFQEVLAFQTKMTVSSTTGND</sequence>
<dbReference type="EMBL" id="VSSQ01086313">
    <property type="protein sequence ID" value="MPN33688.1"/>
    <property type="molecule type" value="Genomic_DNA"/>
</dbReference>
<dbReference type="AlphaFoldDB" id="A0A645H3U1"/>
<accession>A0A645H3U1</accession>
<organism evidence="1">
    <name type="scientific">bioreactor metagenome</name>
    <dbReference type="NCBI Taxonomy" id="1076179"/>
    <lineage>
        <taxon>unclassified sequences</taxon>
        <taxon>metagenomes</taxon>
        <taxon>ecological metagenomes</taxon>
    </lineage>
</organism>
<gene>
    <name evidence="1" type="ORF">SDC9_181179</name>
</gene>
<name>A0A645H3U1_9ZZZZ</name>
<evidence type="ECO:0000313" key="1">
    <source>
        <dbReference type="EMBL" id="MPN33688.1"/>
    </source>
</evidence>